<keyword evidence="3" id="KW-1185">Reference proteome</keyword>
<proteinExistence type="predicted"/>
<feature type="region of interest" description="Disordered" evidence="1">
    <location>
        <begin position="1"/>
        <end position="22"/>
    </location>
</feature>
<comment type="caution">
    <text evidence="2">The sequence shown here is derived from an EMBL/GenBank/DDBJ whole genome shotgun (WGS) entry which is preliminary data.</text>
</comment>
<sequence length="57" mass="6338">MEHDPLSPEGPEDPAPANKFAALPERTPPEEYIQAVEVDDVDYAELDMNDWLKRAGG</sequence>
<evidence type="ECO:0000313" key="2">
    <source>
        <dbReference type="EMBL" id="MDR6270915.1"/>
    </source>
</evidence>
<evidence type="ECO:0000256" key="1">
    <source>
        <dbReference type="SAM" id="MobiDB-lite"/>
    </source>
</evidence>
<dbReference type="RefSeq" id="WP_309800319.1">
    <property type="nucleotide sequence ID" value="NZ_BAAAHY010000006.1"/>
</dbReference>
<name>A0ABU1JEV4_9MICC</name>
<dbReference type="Proteomes" id="UP001185069">
    <property type="component" value="Unassembled WGS sequence"/>
</dbReference>
<reference evidence="2 3" key="1">
    <citation type="submission" date="2023-07" db="EMBL/GenBank/DDBJ databases">
        <title>Sequencing the genomes of 1000 actinobacteria strains.</title>
        <authorList>
            <person name="Klenk H.-P."/>
        </authorList>
    </citation>
    <scope>NUCLEOTIDE SEQUENCE [LARGE SCALE GENOMIC DNA]</scope>
    <source>
        <strain evidence="2 3">DSM 14555</strain>
    </source>
</reference>
<organism evidence="2 3">
    <name type="scientific">Arthrobacter russicus</name>
    <dbReference type="NCBI Taxonomy" id="172040"/>
    <lineage>
        <taxon>Bacteria</taxon>
        <taxon>Bacillati</taxon>
        <taxon>Actinomycetota</taxon>
        <taxon>Actinomycetes</taxon>
        <taxon>Micrococcales</taxon>
        <taxon>Micrococcaceae</taxon>
        <taxon>Arthrobacter</taxon>
    </lineage>
</organism>
<evidence type="ECO:0000313" key="3">
    <source>
        <dbReference type="Proteomes" id="UP001185069"/>
    </source>
</evidence>
<accession>A0ABU1JEV4</accession>
<dbReference type="EMBL" id="JAVDQF010000001">
    <property type="protein sequence ID" value="MDR6270915.1"/>
    <property type="molecule type" value="Genomic_DNA"/>
</dbReference>
<gene>
    <name evidence="2" type="ORF">JOE69_003153</name>
</gene>
<protein>
    <submittedName>
        <fullName evidence="2">Uncharacterized protein</fullName>
    </submittedName>
</protein>